<dbReference type="EMBL" id="LAQI01000198">
    <property type="protein sequence ID" value="KKY15280.1"/>
    <property type="molecule type" value="Genomic_DNA"/>
</dbReference>
<keyword evidence="1" id="KW-0472">Membrane</keyword>
<gene>
    <name evidence="2" type="ORF">UCDDS831_g07740</name>
</gene>
<name>A0A0G2GE00_9PEZI</name>
<sequence length="69" mass="6852">MTSPIDFLVPSGDLALFFALFVSVCMGSWAGFAAVALLGIAANAITTSALAPDATTISALSLARPPAPA</sequence>
<evidence type="ECO:0000313" key="3">
    <source>
        <dbReference type="Proteomes" id="UP000034182"/>
    </source>
</evidence>
<comment type="caution">
    <text evidence="2">The sequence shown here is derived from an EMBL/GenBank/DDBJ whole genome shotgun (WGS) entry which is preliminary data.</text>
</comment>
<dbReference type="AlphaFoldDB" id="A0A0G2GE00"/>
<proteinExistence type="predicted"/>
<reference evidence="2 3" key="1">
    <citation type="submission" date="2015-03" db="EMBL/GenBank/DDBJ databases">
        <authorList>
            <person name="Morales-Cruz A."/>
            <person name="Amrine K.C."/>
            <person name="Cantu D."/>
        </authorList>
    </citation>
    <scope>NUCLEOTIDE SEQUENCE [LARGE SCALE GENOMIC DNA]</scope>
    <source>
        <strain evidence="2">DS831</strain>
    </source>
</reference>
<accession>A0A0G2GE00</accession>
<keyword evidence="1" id="KW-0812">Transmembrane</keyword>
<organism evidence="2 3">
    <name type="scientific">Diplodia seriata</name>
    <dbReference type="NCBI Taxonomy" id="420778"/>
    <lineage>
        <taxon>Eukaryota</taxon>
        <taxon>Fungi</taxon>
        <taxon>Dikarya</taxon>
        <taxon>Ascomycota</taxon>
        <taxon>Pezizomycotina</taxon>
        <taxon>Dothideomycetes</taxon>
        <taxon>Dothideomycetes incertae sedis</taxon>
        <taxon>Botryosphaeriales</taxon>
        <taxon>Botryosphaeriaceae</taxon>
        <taxon>Diplodia</taxon>
    </lineage>
</organism>
<protein>
    <submittedName>
        <fullName evidence="2">Uncharacterized protein</fullName>
    </submittedName>
</protein>
<reference evidence="2 3" key="2">
    <citation type="submission" date="2015-05" db="EMBL/GenBank/DDBJ databases">
        <title>Distinctive expansion of gene families associated with plant cell wall degradation and secondary metabolism in the genomes of grapevine trunk pathogens.</title>
        <authorList>
            <person name="Lawrence D.P."/>
            <person name="Travadon R."/>
            <person name="Rolshausen P.E."/>
            <person name="Baumgartner K."/>
        </authorList>
    </citation>
    <scope>NUCLEOTIDE SEQUENCE [LARGE SCALE GENOMIC DNA]</scope>
    <source>
        <strain evidence="2">DS831</strain>
    </source>
</reference>
<evidence type="ECO:0000256" key="1">
    <source>
        <dbReference type="SAM" id="Phobius"/>
    </source>
</evidence>
<dbReference type="Proteomes" id="UP000034182">
    <property type="component" value="Unassembled WGS sequence"/>
</dbReference>
<evidence type="ECO:0000313" key="2">
    <source>
        <dbReference type="EMBL" id="KKY15280.1"/>
    </source>
</evidence>
<feature type="transmembrane region" description="Helical" evidence="1">
    <location>
        <begin position="14"/>
        <end position="40"/>
    </location>
</feature>
<keyword evidence="1" id="KW-1133">Transmembrane helix</keyword>